<comment type="caution">
    <text evidence="7">The sequence shown here is derived from an EMBL/GenBank/DDBJ whole genome shotgun (WGS) entry which is preliminary data.</text>
</comment>
<dbReference type="Gene3D" id="1.10.530.10">
    <property type="match status" value="1"/>
</dbReference>
<dbReference type="AlphaFoldDB" id="A0A8T0EV39"/>
<evidence type="ECO:0000256" key="3">
    <source>
        <dbReference type="ARBA" id="ARBA00022529"/>
    </source>
</evidence>
<evidence type="ECO:0000256" key="4">
    <source>
        <dbReference type="ARBA" id="ARBA00022638"/>
    </source>
</evidence>
<evidence type="ECO:0000256" key="6">
    <source>
        <dbReference type="ARBA" id="ARBA00023295"/>
    </source>
</evidence>
<keyword evidence="8" id="KW-1185">Reference proteome</keyword>
<dbReference type="Pfam" id="PF05497">
    <property type="entry name" value="Destabilase"/>
    <property type="match status" value="1"/>
</dbReference>
<gene>
    <name evidence="7" type="ORF">HNY73_011999</name>
</gene>
<organism evidence="7 8">
    <name type="scientific">Argiope bruennichi</name>
    <name type="common">Wasp spider</name>
    <name type="synonym">Aranea bruennichi</name>
    <dbReference type="NCBI Taxonomy" id="94029"/>
    <lineage>
        <taxon>Eukaryota</taxon>
        <taxon>Metazoa</taxon>
        <taxon>Ecdysozoa</taxon>
        <taxon>Arthropoda</taxon>
        <taxon>Chelicerata</taxon>
        <taxon>Arachnida</taxon>
        <taxon>Araneae</taxon>
        <taxon>Araneomorphae</taxon>
        <taxon>Entelegynae</taxon>
        <taxon>Araneoidea</taxon>
        <taxon>Araneidae</taxon>
        <taxon>Argiope</taxon>
    </lineage>
</organism>
<name>A0A8T0EV39_ARGBR</name>
<dbReference type="PROSITE" id="PS51909">
    <property type="entry name" value="LYSOZYME_I"/>
    <property type="match status" value="1"/>
</dbReference>
<accession>A0A8T0EV39</accession>
<keyword evidence="3" id="KW-0929">Antimicrobial</keyword>
<keyword evidence="5" id="KW-0378">Hydrolase</keyword>
<reference evidence="7" key="2">
    <citation type="submission" date="2020-06" db="EMBL/GenBank/DDBJ databases">
        <authorList>
            <person name="Sheffer M."/>
        </authorList>
    </citation>
    <scope>NUCLEOTIDE SEQUENCE</scope>
</reference>
<evidence type="ECO:0000313" key="7">
    <source>
        <dbReference type="EMBL" id="KAF8781621.1"/>
    </source>
</evidence>
<evidence type="ECO:0000313" key="8">
    <source>
        <dbReference type="Proteomes" id="UP000807504"/>
    </source>
</evidence>
<evidence type="ECO:0000256" key="2">
    <source>
        <dbReference type="ARBA" id="ARBA00012732"/>
    </source>
</evidence>
<dbReference type="Proteomes" id="UP000807504">
    <property type="component" value="Unassembled WGS sequence"/>
</dbReference>
<dbReference type="GO" id="GO:0031640">
    <property type="term" value="P:killing of cells of another organism"/>
    <property type="evidence" value="ECO:0007669"/>
    <property type="project" value="UniProtKB-KW"/>
</dbReference>
<proteinExistence type="predicted"/>
<evidence type="ECO:0000256" key="1">
    <source>
        <dbReference type="ARBA" id="ARBA00000632"/>
    </source>
</evidence>
<dbReference type="GO" id="GO:0003796">
    <property type="term" value="F:lysozyme activity"/>
    <property type="evidence" value="ECO:0007669"/>
    <property type="project" value="UniProtKB-EC"/>
</dbReference>
<dbReference type="GO" id="GO:0042742">
    <property type="term" value="P:defense response to bacterium"/>
    <property type="evidence" value="ECO:0007669"/>
    <property type="project" value="UniProtKB-KW"/>
</dbReference>
<comment type="catalytic activity">
    <reaction evidence="1">
        <text>Hydrolysis of (1-&gt;4)-beta-linkages between N-acetylmuramic acid and N-acetyl-D-glucosamine residues in a peptidoglycan and between N-acetyl-D-glucosamine residues in chitodextrins.</text>
        <dbReference type="EC" id="3.2.1.17"/>
    </reaction>
</comment>
<protein>
    <recommendedName>
        <fullName evidence="2">lysozyme</fullName>
        <ecNumber evidence="2">3.2.1.17</ecNumber>
    </recommendedName>
</protein>
<keyword evidence="4" id="KW-0081">Bacteriolytic enzyme</keyword>
<reference evidence="7" key="1">
    <citation type="journal article" date="2020" name="bioRxiv">
        <title>Chromosome-level reference genome of the European wasp spider Argiope bruennichi: a resource for studies on range expansion and evolutionary adaptation.</title>
        <authorList>
            <person name="Sheffer M.M."/>
            <person name="Hoppe A."/>
            <person name="Krehenwinkel H."/>
            <person name="Uhl G."/>
            <person name="Kuss A.W."/>
            <person name="Jensen L."/>
            <person name="Jensen C."/>
            <person name="Gillespie R.G."/>
            <person name="Hoff K.J."/>
            <person name="Prost S."/>
        </authorList>
    </citation>
    <scope>NUCLEOTIDE SEQUENCE</scope>
</reference>
<sequence>MRKYGQDCDRSGAIDCFDFARIHKLGYGQCSSDSILDTDYWEKFEICYVGYPDDNVASNYGNNDKIPGQFGNDDEGRYDYGEAQLQARRANKK</sequence>
<dbReference type="EMBL" id="JABXBU010001863">
    <property type="protein sequence ID" value="KAF8781621.1"/>
    <property type="molecule type" value="Genomic_DNA"/>
</dbReference>
<evidence type="ECO:0000256" key="5">
    <source>
        <dbReference type="ARBA" id="ARBA00022801"/>
    </source>
</evidence>
<keyword evidence="6" id="KW-0326">Glycosidase</keyword>
<dbReference type="EC" id="3.2.1.17" evidence="2"/>
<dbReference type="InterPro" id="IPR008597">
    <property type="entry name" value="Invert_lysozyme"/>
</dbReference>